<dbReference type="EMBL" id="JBHMFB010000029">
    <property type="protein sequence ID" value="MFB9090196.1"/>
    <property type="molecule type" value="Genomic_DNA"/>
</dbReference>
<keyword evidence="1" id="KW-1133">Transmembrane helix</keyword>
<evidence type="ECO:0000313" key="2">
    <source>
        <dbReference type="EMBL" id="MFB9090196.1"/>
    </source>
</evidence>
<organism evidence="2 3">
    <name type="scientific">Flavobacterium paronense</name>
    <dbReference type="NCBI Taxonomy" id="1392775"/>
    <lineage>
        <taxon>Bacteria</taxon>
        <taxon>Pseudomonadati</taxon>
        <taxon>Bacteroidota</taxon>
        <taxon>Flavobacteriia</taxon>
        <taxon>Flavobacteriales</taxon>
        <taxon>Flavobacteriaceae</taxon>
        <taxon>Flavobacterium</taxon>
    </lineage>
</organism>
<evidence type="ECO:0000313" key="3">
    <source>
        <dbReference type="Proteomes" id="UP001589576"/>
    </source>
</evidence>
<keyword evidence="1" id="KW-0472">Membrane</keyword>
<keyword evidence="1" id="KW-0812">Transmembrane</keyword>
<protein>
    <submittedName>
        <fullName evidence="2">Uncharacterized protein</fullName>
    </submittedName>
</protein>
<name>A0ABV5GGD0_9FLAO</name>
<accession>A0ABV5GGD0</accession>
<keyword evidence="3" id="KW-1185">Reference proteome</keyword>
<reference evidence="2 3" key="1">
    <citation type="submission" date="2024-09" db="EMBL/GenBank/DDBJ databases">
        <authorList>
            <person name="Sun Q."/>
            <person name="Mori K."/>
        </authorList>
    </citation>
    <scope>NUCLEOTIDE SEQUENCE [LARGE SCALE GENOMIC DNA]</scope>
    <source>
        <strain evidence="2 3">CECT 8460</strain>
    </source>
</reference>
<feature type="transmembrane region" description="Helical" evidence="1">
    <location>
        <begin position="45"/>
        <end position="64"/>
    </location>
</feature>
<dbReference type="RefSeq" id="WP_290285174.1">
    <property type="nucleotide sequence ID" value="NZ_JAUFQN010000019.1"/>
</dbReference>
<evidence type="ECO:0000256" key="1">
    <source>
        <dbReference type="SAM" id="Phobius"/>
    </source>
</evidence>
<gene>
    <name evidence="2" type="ORF">ACFFUU_11335</name>
</gene>
<dbReference type="Proteomes" id="UP001589576">
    <property type="component" value="Unassembled WGS sequence"/>
</dbReference>
<proteinExistence type="predicted"/>
<sequence length="89" mass="9962">MERNNWIENILNSTNGMTPVVPSDALFSKIQQRIQLESKVPSKTVWLVAASIAVLVMLNFSAIASKTKRKTNSSTAYLEMTVNKSNQLY</sequence>
<comment type="caution">
    <text evidence="2">The sequence shown here is derived from an EMBL/GenBank/DDBJ whole genome shotgun (WGS) entry which is preliminary data.</text>
</comment>